<name>A0A212EMN6_DANPL</name>
<dbReference type="Pfam" id="PF05739">
    <property type="entry name" value="SNARE"/>
    <property type="match status" value="1"/>
</dbReference>
<evidence type="ECO:0000256" key="7">
    <source>
        <dbReference type="ARBA" id="ARBA00023136"/>
    </source>
</evidence>
<comment type="caution">
    <text evidence="12">The sequence shown here is derived from an EMBL/GenBank/DDBJ whole genome shotgun (WGS) entry which is preliminary data.</text>
</comment>
<evidence type="ECO:0000256" key="2">
    <source>
        <dbReference type="ARBA" id="ARBA00009063"/>
    </source>
</evidence>
<keyword evidence="13" id="KW-1185">Reference proteome</keyword>
<feature type="transmembrane region" description="Helical" evidence="10">
    <location>
        <begin position="123"/>
        <end position="142"/>
    </location>
</feature>
<dbReference type="Gene3D" id="1.20.5.110">
    <property type="match status" value="1"/>
</dbReference>
<dbReference type="PROSITE" id="PS50192">
    <property type="entry name" value="T_SNARE"/>
    <property type="match status" value="1"/>
</dbReference>
<protein>
    <submittedName>
        <fullName evidence="12">Syntaxin 6</fullName>
    </submittedName>
</protein>
<evidence type="ECO:0000256" key="6">
    <source>
        <dbReference type="ARBA" id="ARBA00023054"/>
    </source>
</evidence>
<evidence type="ECO:0000313" key="12">
    <source>
        <dbReference type="EMBL" id="OWR42753.1"/>
    </source>
</evidence>
<keyword evidence="6 8" id="KW-0175">Coiled coil</keyword>
<dbReference type="SUPFAM" id="SSF58038">
    <property type="entry name" value="SNARE fusion complex"/>
    <property type="match status" value="1"/>
</dbReference>
<evidence type="ECO:0000256" key="3">
    <source>
        <dbReference type="ARBA" id="ARBA00022448"/>
    </source>
</evidence>
<keyword evidence="7 10" id="KW-0472">Membrane</keyword>
<dbReference type="InParanoid" id="A0A212EMN6"/>
<evidence type="ECO:0000256" key="8">
    <source>
        <dbReference type="SAM" id="Coils"/>
    </source>
</evidence>
<proteinExistence type="inferred from homology"/>
<gene>
    <name evidence="12" type="ORF">KGM_206795</name>
</gene>
<reference evidence="12 13" key="1">
    <citation type="journal article" date="2011" name="Cell">
        <title>The monarch butterfly genome yields insights into long-distance migration.</title>
        <authorList>
            <person name="Zhan S."/>
            <person name="Merlin C."/>
            <person name="Boore J.L."/>
            <person name="Reppert S.M."/>
        </authorList>
    </citation>
    <scope>NUCLEOTIDE SEQUENCE [LARGE SCALE GENOMIC DNA]</scope>
    <source>
        <strain evidence="12">F-2</strain>
    </source>
</reference>
<dbReference type="AlphaFoldDB" id="A0A212EMN6"/>
<sequence>MDGTREPLLAEESPSRGNSGGAGLPGYPHYRRLPSASPTRYLEDDVMSAQDKMLMSQDDQLHLISNSVGSLKTVSKQIGIELDEQAVMLDDLNTELENADSKLDSTLKKVARVLHMNNDRRQWTAIGVLLALLVVILILFIIL</sequence>
<dbReference type="EMBL" id="AGBW02013811">
    <property type="protein sequence ID" value="OWR42753.1"/>
    <property type="molecule type" value="Genomic_DNA"/>
</dbReference>
<dbReference type="SMART" id="SM00397">
    <property type="entry name" value="t_SNARE"/>
    <property type="match status" value="1"/>
</dbReference>
<evidence type="ECO:0000256" key="9">
    <source>
        <dbReference type="SAM" id="MobiDB-lite"/>
    </source>
</evidence>
<comment type="subcellular location">
    <subcellularLocation>
        <location evidence="1">Membrane</location>
        <topology evidence="1">Single-pass type IV membrane protein</topology>
    </subcellularLocation>
</comment>
<dbReference type="PANTHER" id="PTHR12791">
    <property type="entry name" value="GOLGI SNARE BET1-RELATED"/>
    <property type="match status" value="1"/>
</dbReference>
<accession>A0A212EMN6</accession>
<comment type="similarity">
    <text evidence="2">Belongs to the syntaxin family.</text>
</comment>
<dbReference type="FunFam" id="1.20.5.110:FF:000006">
    <property type="entry name" value="Syntaxin 6"/>
    <property type="match status" value="1"/>
</dbReference>
<feature type="domain" description="T-SNARE coiled-coil homology" evidence="11">
    <location>
        <begin position="51"/>
        <end position="113"/>
    </location>
</feature>
<feature type="coiled-coil region" evidence="8">
    <location>
        <begin position="82"/>
        <end position="109"/>
    </location>
</feature>
<keyword evidence="4 10" id="KW-0812">Transmembrane</keyword>
<evidence type="ECO:0000256" key="1">
    <source>
        <dbReference type="ARBA" id="ARBA00004211"/>
    </source>
</evidence>
<dbReference type="InterPro" id="IPR000727">
    <property type="entry name" value="T_SNARE_dom"/>
</dbReference>
<dbReference type="eggNOG" id="KOG3202">
    <property type="taxonomic scope" value="Eukaryota"/>
</dbReference>
<evidence type="ECO:0000256" key="10">
    <source>
        <dbReference type="SAM" id="Phobius"/>
    </source>
</evidence>
<dbReference type="Proteomes" id="UP000007151">
    <property type="component" value="Unassembled WGS sequence"/>
</dbReference>
<dbReference type="KEGG" id="dpl:KGM_206795"/>
<evidence type="ECO:0000256" key="4">
    <source>
        <dbReference type="ARBA" id="ARBA00022692"/>
    </source>
</evidence>
<dbReference type="STRING" id="278856.A0A212EMN6"/>
<keyword evidence="5 10" id="KW-1133">Transmembrane helix</keyword>
<evidence type="ECO:0000256" key="5">
    <source>
        <dbReference type="ARBA" id="ARBA00022989"/>
    </source>
</evidence>
<keyword evidence="3" id="KW-0813">Transport</keyword>
<feature type="region of interest" description="Disordered" evidence="9">
    <location>
        <begin position="1"/>
        <end position="35"/>
    </location>
</feature>
<organism evidence="12 13">
    <name type="scientific">Danaus plexippus plexippus</name>
    <dbReference type="NCBI Taxonomy" id="278856"/>
    <lineage>
        <taxon>Eukaryota</taxon>
        <taxon>Metazoa</taxon>
        <taxon>Ecdysozoa</taxon>
        <taxon>Arthropoda</taxon>
        <taxon>Hexapoda</taxon>
        <taxon>Insecta</taxon>
        <taxon>Pterygota</taxon>
        <taxon>Neoptera</taxon>
        <taxon>Endopterygota</taxon>
        <taxon>Lepidoptera</taxon>
        <taxon>Glossata</taxon>
        <taxon>Ditrysia</taxon>
        <taxon>Papilionoidea</taxon>
        <taxon>Nymphalidae</taxon>
        <taxon>Danainae</taxon>
        <taxon>Danaini</taxon>
        <taxon>Danaina</taxon>
        <taxon>Danaus</taxon>
        <taxon>Danaus</taxon>
    </lineage>
</organism>
<dbReference type="CDD" id="cd15851">
    <property type="entry name" value="SNARE_Syntaxin6"/>
    <property type="match status" value="1"/>
</dbReference>
<evidence type="ECO:0000313" key="13">
    <source>
        <dbReference type="Proteomes" id="UP000007151"/>
    </source>
</evidence>
<dbReference type="GO" id="GO:0016020">
    <property type="term" value="C:membrane"/>
    <property type="evidence" value="ECO:0007669"/>
    <property type="project" value="UniProtKB-SubCell"/>
</dbReference>
<evidence type="ECO:0000259" key="11">
    <source>
        <dbReference type="PROSITE" id="PS50192"/>
    </source>
</evidence>